<dbReference type="Gene3D" id="2.60.120.10">
    <property type="entry name" value="Jelly Rolls"/>
    <property type="match status" value="1"/>
</dbReference>
<dbReference type="AlphaFoldDB" id="D5UZK0"/>
<dbReference type="InterPro" id="IPR013096">
    <property type="entry name" value="Cupin_2"/>
</dbReference>
<protein>
    <submittedName>
        <fullName evidence="3">Transcriptional regulator, XRE family</fullName>
    </submittedName>
</protein>
<dbReference type="HOGENOM" id="CLU_085376_3_2_7"/>
<dbReference type="EMBL" id="CP001999">
    <property type="protein sequence ID" value="ADG92237.1"/>
    <property type="molecule type" value="Genomic_DNA"/>
</dbReference>
<dbReference type="SMART" id="SM00530">
    <property type="entry name" value="HTH_XRE"/>
    <property type="match status" value="1"/>
</dbReference>
<dbReference type="Pfam" id="PF01381">
    <property type="entry name" value="HTH_3"/>
    <property type="match status" value="1"/>
</dbReference>
<dbReference type="eggNOG" id="COG0662">
    <property type="taxonomic scope" value="Bacteria"/>
</dbReference>
<reference evidence="3 4" key="1">
    <citation type="journal article" date="2010" name="Stand. Genomic Sci.">
        <title>Complete genome sequence of Arcobacter nitrofigilis type strain (CI).</title>
        <authorList>
            <person name="Pati A."/>
            <person name="Gronow S."/>
            <person name="Lapidus A."/>
            <person name="Copeland A."/>
            <person name="Glavina Del Rio T."/>
            <person name="Nolan M."/>
            <person name="Lucas S."/>
            <person name="Tice H."/>
            <person name="Cheng J.F."/>
            <person name="Han C."/>
            <person name="Chertkov O."/>
            <person name="Bruce D."/>
            <person name="Tapia R."/>
            <person name="Goodwin L."/>
            <person name="Pitluck S."/>
            <person name="Liolios K."/>
            <person name="Ivanova N."/>
            <person name="Mavromatis K."/>
            <person name="Chen A."/>
            <person name="Palaniappan K."/>
            <person name="Land M."/>
            <person name="Hauser L."/>
            <person name="Chang Y.J."/>
            <person name="Jeffries C.D."/>
            <person name="Detter J.C."/>
            <person name="Rohde M."/>
            <person name="Goker M."/>
            <person name="Bristow J."/>
            <person name="Eisen J.A."/>
            <person name="Markowitz V."/>
            <person name="Hugenholtz P."/>
            <person name="Klenk H.P."/>
            <person name="Kyrpides N.C."/>
        </authorList>
    </citation>
    <scope>NUCLEOTIDE SEQUENCE [LARGE SCALE GENOMIC DNA]</scope>
    <source>
        <strain evidence="4">ATCC 33309 / DSM 7299 / CCUG 15893 / LMG 7604 / NCTC 12251 / CI</strain>
    </source>
</reference>
<dbReference type="InterPro" id="IPR010982">
    <property type="entry name" value="Lambda_DNA-bd_dom_sf"/>
</dbReference>
<dbReference type="InterPro" id="IPR050807">
    <property type="entry name" value="TransReg_Diox_bact_type"/>
</dbReference>
<gene>
    <name evidence="3" type="ordered locus">Arnit_0572</name>
</gene>
<dbReference type="PANTHER" id="PTHR46797:SF19">
    <property type="entry name" value="BLL2473 PROTEIN"/>
    <property type="match status" value="1"/>
</dbReference>
<dbReference type="Pfam" id="PF07883">
    <property type="entry name" value="Cupin_2"/>
    <property type="match status" value="1"/>
</dbReference>
<dbReference type="PROSITE" id="PS50943">
    <property type="entry name" value="HTH_CROC1"/>
    <property type="match status" value="1"/>
</dbReference>
<keyword evidence="1" id="KW-0238">DNA-binding</keyword>
<accession>D5UZK0</accession>
<sequence length="197" mass="22171">MTEEFNVGKKIKFLRKEKKMNAKELAKDAGISYGMLSLLESGSTQGSVETLRKVAKVLGVTIAHLFTNSEDSDLATSPKNLDNENSYVVRKEQRKKISFPDPQYTCELLVPDLQGEIEFLQVNMEPNRITEELIPHTKGGEECDYVIEGEIVVTLNEKEFALSQGDCIRFNPEIPHKIENRSSKKASYLSVITPVSF</sequence>
<dbReference type="STRING" id="572480.Arnit_0572"/>
<dbReference type="Proteomes" id="UP000000939">
    <property type="component" value="Chromosome"/>
</dbReference>
<dbReference type="InterPro" id="IPR001387">
    <property type="entry name" value="Cro/C1-type_HTH"/>
</dbReference>
<organism evidence="3 4">
    <name type="scientific">Arcobacter nitrofigilis (strain ATCC 33309 / DSM 7299 / CCUG 15893 / LMG 7604 / NCTC 12251 / CI)</name>
    <name type="common">Campylobacter nitrofigilis</name>
    <dbReference type="NCBI Taxonomy" id="572480"/>
    <lineage>
        <taxon>Bacteria</taxon>
        <taxon>Pseudomonadati</taxon>
        <taxon>Campylobacterota</taxon>
        <taxon>Epsilonproteobacteria</taxon>
        <taxon>Campylobacterales</taxon>
        <taxon>Arcobacteraceae</taxon>
        <taxon>Arcobacter</taxon>
    </lineage>
</organism>
<feature type="domain" description="HTH cro/C1-type" evidence="2">
    <location>
        <begin position="11"/>
        <end position="65"/>
    </location>
</feature>
<dbReference type="RefSeq" id="WP_013134382.1">
    <property type="nucleotide sequence ID" value="NC_014166.1"/>
</dbReference>
<dbReference type="InterPro" id="IPR014710">
    <property type="entry name" value="RmlC-like_jellyroll"/>
</dbReference>
<dbReference type="CDD" id="cd00093">
    <property type="entry name" value="HTH_XRE"/>
    <property type="match status" value="1"/>
</dbReference>
<dbReference type="GO" id="GO:0005829">
    <property type="term" value="C:cytosol"/>
    <property type="evidence" value="ECO:0007669"/>
    <property type="project" value="TreeGrafter"/>
</dbReference>
<dbReference type="OrthoDB" id="5343295at2"/>
<evidence type="ECO:0000313" key="4">
    <source>
        <dbReference type="Proteomes" id="UP000000939"/>
    </source>
</evidence>
<dbReference type="SUPFAM" id="SSF47413">
    <property type="entry name" value="lambda repressor-like DNA-binding domains"/>
    <property type="match status" value="1"/>
</dbReference>
<evidence type="ECO:0000259" key="2">
    <source>
        <dbReference type="PROSITE" id="PS50943"/>
    </source>
</evidence>
<dbReference type="InterPro" id="IPR011051">
    <property type="entry name" value="RmlC_Cupin_sf"/>
</dbReference>
<evidence type="ECO:0000256" key="1">
    <source>
        <dbReference type="ARBA" id="ARBA00023125"/>
    </source>
</evidence>
<dbReference type="Gene3D" id="1.10.260.40">
    <property type="entry name" value="lambda repressor-like DNA-binding domains"/>
    <property type="match status" value="1"/>
</dbReference>
<name>D5UZK0_ARCNC</name>
<dbReference type="GO" id="GO:0003700">
    <property type="term" value="F:DNA-binding transcription factor activity"/>
    <property type="evidence" value="ECO:0007669"/>
    <property type="project" value="TreeGrafter"/>
</dbReference>
<evidence type="ECO:0000313" key="3">
    <source>
        <dbReference type="EMBL" id="ADG92237.1"/>
    </source>
</evidence>
<dbReference type="SUPFAM" id="SSF51182">
    <property type="entry name" value="RmlC-like cupins"/>
    <property type="match status" value="1"/>
</dbReference>
<dbReference type="eggNOG" id="COG1396">
    <property type="taxonomic scope" value="Bacteria"/>
</dbReference>
<proteinExistence type="predicted"/>
<dbReference type="KEGG" id="ant:Arnit_0572"/>
<dbReference type="GO" id="GO:0003677">
    <property type="term" value="F:DNA binding"/>
    <property type="evidence" value="ECO:0007669"/>
    <property type="project" value="UniProtKB-KW"/>
</dbReference>
<keyword evidence="4" id="KW-1185">Reference proteome</keyword>
<dbReference type="CDD" id="cd02209">
    <property type="entry name" value="cupin_XRE_C"/>
    <property type="match status" value="1"/>
</dbReference>
<dbReference type="PANTHER" id="PTHR46797">
    <property type="entry name" value="HTH-TYPE TRANSCRIPTIONAL REGULATOR"/>
    <property type="match status" value="1"/>
</dbReference>